<evidence type="ECO:0000256" key="7">
    <source>
        <dbReference type="SAM" id="Phobius"/>
    </source>
</evidence>
<comment type="similarity">
    <text evidence="2">Belongs to the methyltransferase superfamily.</text>
</comment>
<keyword evidence="3" id="KW-0489">Methyltransferase</keyword>
<keyword evidence="6" id="KW-0175">Coiled coil</keyword>
<keyword evidence="9" id="KW-1185">Reference proteome</keyword>
<evidence type="ECO:0000313" key="9">
    <source>
        <dbReference type="Proteomes" id="UP001605036"/>
    </source>
</evidence>
<comment type="caution">
    <text evidence="8">The sequence shown here is derived from an EMBL/GenBank/DDBJ whole genome shotgun (WGS) entry which is preliminary data.</text>
</comment>
<feature type="transmembrane region" description="Helical" evidence="7">
    <location>
        <begin position="21"/>
        <end position="42"/>
    </location>
</feature>
<evidence type="ECO:0008006" key="10">
    <source>
        <dbReference type="Google" id="ProtNLM"/>
    </source>
</evidence>
<dbReference type="GO" id="GO:0032259">
    <property type="term" value="P:methylation"/>
    <property type="evidence" value="ECO:0007669"/>
    <property type="project" value="UniProtKB-KW"/>
</dbReference>
<evidence type="ECO:0000256" key="4">
    <source>
        <dbReference type="ARBA" id="ARBA00022968"/>
    </source>
</evidence>
<keyword evidence="7" id="KW-1133">Transmembrane helix</keyword>
<dbReference type="GO" id="GO:0016020">
    <property type="term" value="C:membrane"/>
    <property type="evidence" value="ECO:0007669"/>
    <property type="project" value="UniProtKB-SubCell"/>
</dbReference>
<dbReference type="GO" id="GO:0012505">
    <property type="term" value="C:endomembrane system"/>
    <property type="evidence" value="ECO:0007669"/>
    <property type="project" value="UniProtKB-SubCell"/>
</dbReference>
<protein>
    <recommendedName>
        <fullName evidence="10">Methyltransferase type 11 domain-containing protein</fullName>
    </recommendedName>
</protein>
<keyword evidence="3" id="KW-0808">Transferase</keyword>
<reference evidence="8 9" key="1">
    <citation type="submission" date="2024-09" db="EMBL/GenBank/DDBJ databases">
        <title>Chromosome-scale assembly of Riccia fluitans.</title>
        <authorList>
            <person name="Paukszto L."/>
            <person name="Sawicki J."/>
            <person name="Karawczyk K."/>
            <person name="Piernik-Szablinska J."/>
            <person name="Szczecinska M."/>
            <person name="Mazdziarz M."/>
        </authorList>
    </citation>
    <scope>NUCLEOTIDE SEQUENCE [LARGE SCALE GENOMIC DNA]</scope>
    <source>
        <strain evidence="8">Rf_01</strain>
        <tissue evidence="8">Aerial parts of the thallus</tissue>
    </source>
</reference>
<gene>
    <name evidence="8" type="ORF">R1flu_002300</name>
</gene>
<feature type="coiled-coil region" evidence="6">
    <location>
        <begin position="93"/>
        <end position="127"/>
    </location>
</feature>
<evidence type="ECO:0000256" key="5">
    <source>
        <dbReference type="ARBA" id="ARBA00037847"/>
    </source>
</evidence>
<evidence type="ECO:0000256" key="6">
    <source>
        <dbReference type="SAM" id="Coils"/>
    </source>
</evidence>
<dbReference type="EMBL" id="JBHFFA010000006">
    <property type="protein sequence ID" value="KAL2622095.1"/>
    <property type="molecule type" value="Genomic_DNA"/>
</dbReference>
<name>A0ABD1Y5S0_9MARC</name>
<comment type="subcellular location">
    <subcellularLocation>
        <location evidence="5">Endomembrane system</location>
        <topology evidence="5">Single-pass membrane protein</topology>
    </subcellularLocation>
    <subcellularLocation>
        <location evidence="1">Membrane</location>
        <topology evidence="1">Single-pass type II membrane protein</topology>
    </subcellularLocation>
</comment>
<dbReference type="Pfam" id="PF03141">
    <property type="entry name" value="Methyltransf_29"/>
    <property type="match status" value="1"/>
</dbReference>
<dbReference type="GO" id="GO:0008168">
    <property type="term" value="F:methyltransferase activity"/>
    <property type="evidence" value="ECO:0007669"/>
    <property type="project" value="UniProtKB-KW"/>
</dbReference>
<dbReference type="InterPro" id="IPR029063">
    <property type="entry name" value="SAM-dependent_MTases_sf"/>
</dbReference>
<proteinExistence type="inferred from homology"/>
<organism evidence="8 9">
    <name type="scientific">Riccia fluitans</name>
    <dbReference type="NCBI Taxonomy" id="41844"/>
    <lineage>
        <taxon>Eukaryota</taxon>
        <taxon>Viridiplantae</taxon>
        <taxon>Streptophyta</taxon>
        <taxon>Embryophyta</taxon>
        <taxon>Marchantiophyta</taxon>
        <taxon>Marchantiopsida</taxon>
        <taxon>Marchantiidae</taxon>
        <taxon>Marchantiales</taxon>
        <taxon>Ricciaceae</taxon>
        <taxon>Riccia</taxon>
    </lineage>
</organism>
<keyword evidence="7" id="KW-0472">Membrane</keyword>
<keyword evidence="7" id="KW-0812">Transmembrane</keyword>
<dbReference type="Gene3D" id="3.40.50.150">
    <property type="entry name" value="Vaccinia Virus protein VP39"/>
    <property type="match status" value="1"/>
</dbReference>
<dbReference type="SUPFAM" id="SSF53335">
    <property type="entry name" value="S-adenosyl-L-methionine-dependent methyltransferases"/>
    <property type="match status" value="1"/>
</dbReference>
<evidence type="ECO:0000256" key="2">
    <source>
        <dbReference type="ARBA" id="ARBA00008361"/>
    </source>
</evidence>
<dbReference type="AlphaFoldDB" id="A0ABD1Y5S0"/>
<evidence type="ECO:0000313" key="8">
    <source>
        <dbReference type="EMBL" id="KAL2622095.1"/>
    </source>
</evidence>
<evidence type="ECO:0000256" key="1">
    <source>
        <dbReference type="ARBA" id="ARBA00004606"/>
    </source>
</evidence>
<keyword evidence="4" id="KW-0735">Signal-anchor</keyword>
<dbReference type="Proteomes" id="UP001605036">
    <property type="component" value="Unassembled WGS sequence"/>
</dbReference>
<sequence length="483" mass="55312">MSPEHSDSIEMFKGKPLRPKVNHNAILIVSILGANIVALLAFSRYCYNPESPVARDEPEKRDLKAATTAVSADSISTSFHHLMLLMNDSRKDMRSVFSELIRMRQEVQELRERTEVLTARIAELTEKEDSKSVSITERVKEVLEQMAEEEDANNPWMQWAKGQIPKELQEYTALRKLPLGWNPALGSGTNVASVGHGCAYSKDDLAKYMEYEVGKECPDDEPLQQKLILKGCEPLPRRRCFARKPTNSTEPVPWPQSMWTVPDDSNILWNAYHCKSFQCLNERAKLKVFEDCLDCFDLDGREKHRWVDNAGSLDFLITEVLKLKPRGTIRIGLDIGGGTGSFAARMREHNVTIVTSTLNLAGPFNNFIAQRGLLPLFLTISQRLPFFDNTLDLVHSMHVLSNWIPNETLEFLLYDIDRVLRPGGLFWVDHFFCVESQLDLYVSMIDKLGYTRHRWHVGKKLDRGPEFNERYISALLEKPRMEV</sequence>
<dbReference type="PANTHER" id="PTHR44067">
    <property type="entry name" value="S-ADENOSYL-L-METHIONINE-DEPENDENT METHYLTRANSFERASE SUPERFAMILY PROTEIN-RELATED"/>
    <property type="match status" value="1"/>
</dbReference>
<evidence type="ECO:0000256" key="3">
    <source>
        <dbReference type="ARBA" id="ARBA00022603"/>
    </source>
</evidence>
<dbReference type="InterPro" id="IPR053223">
    <property type="entry name" value="Prob_Methyltransferase"/>
</dbReference>
<dbReference type="PANTHER" id="PTHR44067:SF7">
    <property type="entry name" value="METHYLTRANSFERASE TYPE 11 DOMAIN-CONTAINING PROTEIN"/>
    <property type="match status" value="1"/>
</dbReference>
<dbReference type="InterPro" id="IPR004159">
    <property type="entry name" value="Put_SAM_MeTrfase"/>
</dbReference>
<accession>A0ABD1Y5S0</accession>